<organism evidence="2 3">
    <name type="scientific">Candidatus Woesebacteria bacterium GW2011_GWA2_33_28</name>
    <dbReference type="NCBI Taxonomy" id="1618561"/>
    <lineage>
        <taxon>Bacteria</taxon>
        <taxon>Candidatus Woeseibacteriota</taxon>
    </lineage>
</organism>
<name>A0A0G0CVQ8_9BACT</name>
<evidence type="ECO:0000313" key="3">
    <source>
        <dbReference type="Proteomes" id="UP000033995"/>
    </source>
</evidence>
<reference evidence="2 3" key="1">
    <citation type="journal article" date="2015" name="Nature">
        <title>rRNA introns, odd ribosomes, and small enigmatic genomes across a large radiation of phyla.</title>
        <authorList>
            <person name="Brown C.T."/>
            <person name="Hug L.A."/>
            <person name="Thomas B.C."/>
            <person name="Sharon I."/>
            <person name="Castelle C.J."/>
            <person name="Singh A."/>
            <person name="Wilkins M.J."/>
            <person name="Williams K.H."/>
            <person name="Banfield J.F."/>
        </authorList>
    </citation>
    <scope>NUCLEOTIDE SEQUENCE [LARGE SCALE GENOMIC DNA]</scope>
</reference>
<dbReference type="EMBL" id="LBOZ01000004">
    <property type="protein sequence ID" value="KKP47477.1"/>
    <property type="molecule type" value="Genomic_DNA"/>
</dbReference>
<keyword evidence="1" id="KW-0812">Transmembrane</keyword>
<comment type="caution">
    <text evidence="2">The sequence shown here is derived from an EMBL/GenBank/DDBJ whole genome shotgun (WGS) entry which is preliminary data.</text>
</comment>
<sequence length="40" mass="4551">MIEIDLVKTVVGAQNIFGVFMIIVLGLLLYLMNNKKIWAK</sequence>
<proteinExistence type="predicted"/>
<keyword evidence="1" id="KW-1133">Transmembrane helix</keyword>
<protein>
    <submittedName>
        <fullName evidence="2">Uncharacterized protein</fullName>
    </submittedName>
</protein>
<dbReference type="Proteomes" id="UP000033995">
    <property type="component" value="Unassembled WGS sequence"/>
</dbReference>
<evidence type="ECO:0000256" key="1">
    <source>
        <dbReference type="SAM" id="Phobius"/>
    </source>
</evidence>
<dbReference type="AlphaFoldDB" id="A0A0G0CVQ8"/>
<evidence type="ECO:0000313" key="2">
    <source>
        <dbReference type="EMBL" id="KKP47477.1"/>
    </source>
</evidence>
<feature type="transmembrane region" description="Helical" evidence="1">
    <location>
        <begin position="12"/>
        <end position="32"/>
    </location>
</feature>
<gene>
    <name evidence="2" type="ORF">UR38_C0004G0020</name>
</gene>
<keyword evidence="1" id="KW-0472">Membrane</keyword>
<accession>A0A0G0CVQ8</accession>